<evidence type="ECO:0000256" key="4">
    <source>
        <dbReference type="ARBA" id="ARBA00022989"/>
    </source>
</evidence>
<keyword evidence="4 7" id="KW-1133">Transmembrane helix</keyword>
<comment type="subcellular location">
    <subcellularLocation>
        <location evidence="1">Membrane</location>
        <topology evidence="1">Multi-pass membrane protein</topology>
    </subcellularLocation>
</comment>
<organism evidence="9 10">
    <name type="scientific">Quercus lobata</name>
    <name type="common">Valley oak</name>
    <dbReference type="NCBI Taxonomy" id="97700"/>
    <lineage>
        <taxon>Eukaryota</taxon>
        <taxon>Viridiplantae</taxon>
        <taxon>Streptophyta</taxon>
        <taxon>Embryophyta</taxon>
        <taxon>Tracheophyta</taxon>
        <taxon>Spermatophyta</taxon>
        <taxon>Magnoliopsida</taxon>
        <taxon>eudicotyledons</taxon>
        <taxon>Gunneridae</taxon>
        <taxon>Pentapetalae</taxon>
        <taxon>rosids</taxon>
        <taxon>fabids</taxon>
        <taxon>Fagales</taxon>
        <taxon>Fagaceae</taxon>
        <taxon>Quercus</taxon>
    </lineage>
</organism>
<evidence type="ECO:0000259" key="8">
    <source>
        <dbReference type="Pfam" id="PF00892"/>
    </source>
</evidence>
<dbReference type="InterPro" id="IPR037185">
    <property type="entry name" value="EmrE-like"/>
</dbReference>
<feature type="transmembrane region" description="Helical" evidence="7">
    <location>
        <begin position="92"/>
        <end position="114"/>
    </location>
</feature>
<feature type="compositionally biased region" description="Basic and acidic residues" evidence="6">
    <location>
        <begin position="478"/>
        <end position="490"/>
    </location>
</feature>
<dbReference type="PANTHER" id="PTHR31218">
    <property type="entry name" value="WAT1-RELATED PROTEIN"/>
    <property type="match status" value="1"/>
</dbReference>
<feature type="domain" description="EamA" evidence="8">
    <location>
        <begin position="203"/>
        <end position="341"/>
    </location>
</feature>
<protein>
    <recommendedName>
        <fullName evidence="8">EamA domain-containing protein</fullName>
    </recommendedName>
</protein>
<evidence type="ECO:0000313" key="10">
    <source>
        <dbReference type="Proteomes" id="UP000594261"/>
    </source>
</evidence>
<feature type="transmembrane region" description="Helical" evidence="7">
    <location>
        <begin position="28"/>
        <end position="48"/>
    </location>
</feature>
<feature type="region of interest" description="Disordered" evidence="6">
    <location>
        <begin position="448"/>
        <end position="517"/>
    </location>
</feature>
<dbReference type="Proteomes" id="UP000594261">
    <property type="component" value="Chromosome 4"/>
</dbReference>
<keyword evidence="5 7" id="KW-0472">Membrane</keyword>
<dbReference type="InterPro" id="IPR000620">
    <property type="entry name" value="EamA_dom"/>
</dbReference>
<feature type="transmembrane region" description="Helical" evidence="7">
    <location>
        <begin position="233"/>
        <end position="253"/>
    </location>
</feature>
<sequence>MELKMKEQEESARVGSECRKRERLIDVLTPYILCIITNFFVAGLIIVVKVSLEKGFSRYVLVPYGQAFGALTTGVLALLYERDNHNKISIPILRNIFFLGLLGAVLATTLYYAGLKYTSSTFTAATGNLLPSITFVLAILCRMEKLDISQRGAQAKIVGTVVAFAGATLMTLYKGIIVVSPLHTQHSHQTFTSKASLDKNWLKGSFMLVISILSYSAFYILQAKTIKEYPSPLALTALTCLSGTLLSTIMAAIFDHKLSSWRLSWNITLLAPIYSGVAIYGISYYLQTLVSQRKGPVFMTAFRPLSTLLTAIMGLLILREALHLGSILGAMLIILGLYMTLWGNESERKKKHTERGRLGIHYTFPLRAGRSIGVMWKSYLPFGEYGQKRMSSEAIRPSGIFLMRAASSCAKTPSITSWFHYLVLACTIGVHRGALLQSCGLTETQIREMSEGRSGGRAQSGSMGSSQGSTWRERRQKGREDRERLRREEESGLGEGSDQTHRTVSGVSGHRQYDDRD</sequence>
<feature type="transmembrane region" description="Helical" evidence="7">
    <location>
        <begin position="265"/>
        <end position="286"/>
    </location>
</feature>
<name>A0A7N2R3H2_QUELO</name>
<dbReference type="Gene3D" id="1.10.3730.20">
    <property type="match status" value="1"/>
</dbReference>
<evidence type="ECO:0000256" key="2">
    <source>
        <dbReference type="ARBA" id="ARBA00007635"/>
    </source>
</evidence>
<evidence type="ECO:0000256" key="3">
    <source>
        <dbReference type="ARBA" id="ARBA00022692"/>
    </source>
</evidence>
<evidence type="ECO:0000256" key="5">
    <source>
        <dbReference type="ARBA" id="ARBA00023136"/>
    </source>
</evidence>
<evidence type="ECO:0000313" key="9">
    <source>
        <dbReference type="EnsemblPlants" id="QL04p064086:mrna"/>
    </source>
</evidence>
<evidence type="ECO:0000256" key="6">
    <source>
        <dbReference type="SAM" id="MobiDB-lite"/>
    </source>
</evidence>
<dbReference type="AlphaFoldDB" id="A0A7N2R3H2"/>
<dbReference type="EnsemblPlants" id="QL04p064086:mrna">
    <property type="protein sequence ID" value="QL04p064086:mrna"/>
    <property type="gene ID" value="QL04p064086"/>
</dbReference>
<feature type="compositionally biased region" description="Low complexity" evidence="6">
    <location>
        <begin position="456"/>
        <end position="469"/>
    </location>
</feature>
<feature type="transmembrane region" description="Helical" evidence="7">
    <location>
        <begin position="120"/>
        <end position="140"/>
    </location>
</feature>
<dbReference type="InParanoid" id="A0A7N2R3H2"/>
<feature type="transmembrane region" description="Helical" evidence="7">
    <location>
        <begin position="298"/>
        <end position="318"/>
    </location>
</feature>
<reference evidence="9" key="2">
    <citation type="submission" date="2021-01" db="UniProtKB">
        <authorList>
            <consortium name="EnsemblPlants"/>
        </authorList>
    </citation>
    <scope>IDENTIFICATION</scope>
</reference>
<keyword evidence="10" id="KW-1185">Reference proteome</keyword>
<dbReference type="GO" id="GO:0022857">
    <property type="term" value="F:transmembrane transporter activity"/>
    <property type="evidence" value="ECO:0007669"/>
    <property type="project" value="InterPro"/>
</dbReference>
<feature type="transmembrane region" description="Helical" evidence="7">
    <location>
        <begin position="324"/>
        <end position="342"/>
    </location>
</feature>
<feature type="domain" description="EamA" evidence="8">
    <location>
        <begin position="31"/>
        <end position="171"/>
    </location>
</feature>
<evidence type="ECO:0000256" key="1">
    <source>
        <dbReference type="ARBA" id="ARBA00004141"/>
    </source>
</evidence>
<dbReference type="GO" id="GO:0016020">
    <property type="term" value="C:membrane"/>
    <property type="evidence" value="ECO:0007669"/>
    <property type="project" value="UniProtKB-SubCell"/>
</dbReference>
<feature type="transmembrane region" description="Helical" evidence="7">
    <location>
        <begin position="60"/>
        <end position="80"/>
    </location>
</feature>
<accession>A0A7N2R3H2</accession>
<comment type="similarity">
    <text evidence="2">Belongs to the drug/metabolite transporter (DMT) superfamily. Plant drug/metabolite exporter (P-DME) (TC 2.A.7.4) family.</text>
</comment>
<evidence type="ECO:0000256" key="7">
    <source>
        <dbReference type="SAM" id="Phobius"/>
    </source>
</evidence>
<dbReference type="InterPro" id="IPR030184">
    <property type="entry name" value="WAT1-related"/>
</dbReference>
<dbReference type="SUPFAM" id="SSF103481">
    <property type="entry name" value="Multidrug resistance efflux transporter EmrE"/>
    <property type="match status" value="2"/>
</dbReference>
<reference evidence="9 10" key="1">
    <citation type="journal article" date="2016" name="G3 (Bethesda)">
        <title>First Draft Assembly and Annotation of the Genome of a California Endemic Oak Quercus lobata Nee (Fagaceae).</title>
        <authorList>
            <person name="Sork V.L."/>
            <person name="Fitz-Gibbon S.T."/>
            <person name="Puiu D."/>
            <person name="Crepeau M."/>
            <person name="Gugger P.F."/>
            <person name="Sherman R."/>
            <person name="Stevens K."/>
            <person name="Langley C.H."/>
            <person name="Pellegrini M."/>
            <person name="Salzberg S.L."/>
        </authorList>
    </citation>
    <scope>NUCLEOTIDE SEQUENCE [LARGE SCALE GENOMIC DNA]</scope>
    <source>
        <strain evidence="9 10">cv. SW786</strain>
    </source>
</reference>
<dbReference type="Gramene" id="QL04p064086:mrna">
    <property type="protein sequence ID" value="QL04p064086:mrna"/>
    <property type="gene ID" value="QL04p064086"/>
</dbReference>
<feature type="transmembrane region" description="Helical" evidence="7">
    <location>
        <begin position="201"/>
        <end position="221"/>
    </location>
</feature>
<proteinExistence type="inferred from homology"/>
<dbReference type="EMBL" id="LRBV02000004">
    <property type="status" value="NOT_ANNOTATED_CDS"/>
    <property type="molecule type" value="Genomic_DNA"/>
</dbReference>
<feature type="transmembrane region" description="Helical" evidence="7">
    <location>
        <begin position="161"/>
        <end position="181"/>
    </location>
</feature>
<keyword evidence="3 7" id="KW-0812">Transmembrane</keyword>
<dbReference type="Pfam" id="PF00892">
    <property type="entry name" value="EamA"/>
    <property type="match status" value="2"/>
</dbReference>